<dbReference type="PANTHER" id="PTHR39206">
    <property type="entry name" value="SLL8004 PROTEIN"/>
    <property type="match status" value="1"/>
</dbReference>
<gene>
    <name evidence="1" type="ORF">LXT12_02885</name>
</gene>
<dbReference type="InterPro" id="IPR027417">
    <property type="entry name" value="P-loop_NTPase"/>
</dbReference>
<organism evidence="1 2">
    <name type="scientific">Pelomonas caseinilytica</name>
    <dbReference type="NCBI Taxonomy" id="2906763"/>
    <lineage>
        <taxon>Bacteria</taxon>
        <taxon>Pseudomonadati</taxon>
        <taxon>Pseudomonadota</taxon>
        <taxon>Betaproteobacteria</taxon>
        <taxon>Burkholderiales</taxon>
        <taxon>Sphaerotilaceae</taxon>
        <taxon>Roseateles</taxon>
    </lineage>
</organism>
<dbReference type="Proteomes" id="UP001201463">
    <property type="component" value="Unassembled WGS sequence"/>
</dbReference>
<protein>
    <submittedName>
        <fullName evidence="1">AAA family ATPase</fullName>
    </submittedName>
</protein>
<name>A0ABS8XB56_9BURK</name>
<evidence type="ECO:0000313" key="1">
    <source>
        <dbReference type="EMBL" id="MCE4536202.1"/>
    </source>
</evidence>
<dbReference type="PANTHER" id="PTHR39206:SF1">
    <property type="entry name" value="SLL8004 PROTEIN"/>
    <property type="match status" value="1"/>
</dbReference>
<reference evidence="1 2" key="1">
    <citation type="submission" date="2021-12" db="EMBL/GenBank/DDBJ databases">
        <title>Genome seq of p7.</title>
        <authorList>
            <person name="Seo T."/>
        </authorList>
    </citation>
    <scope>NUCLEOTIDE SEQUENCE [LARGE SCALE GENOMIC DNA]</scope>
    <source>
        <strain evidence="1 2">P7</strain>
    </source>
</reference>
<dbReference type="RefSeq" id="WP_233389260.1">
    <property type="nucleotide sequence ID" value="NZ_JAJTWT010000001.1"/>
</dbReference>
<comment type="caution">
    <text evidence="1">The sequence shown here is derived from an EMBL/GenBank/DDBJ whole genome shotgun (WGS) entry which is preliminary data.</text>
</comment>
<accession>A0ABS8XB56</accession>
<sequence>MPATLYVLAGVNGAGKSSLGGAAIQAAGAEFFNPDAWAARLRAQQPGLSAEQANGLAWTLGRRALEKALAEGLTHAFETTLGGASITRLLLDGARGGARVHVWFAGLATPELHLRRIQARVAAGGHDIPEAKVRERFDASRANLVRLMPHLASLRLFDNSHEADPRAGRKPRPVLLLQMQEGRVMSHAPLPEVPAWARPLLAAALR</sequence>
<dbReference type="EMBL" id="JAJTWT010000001">
    <property type="protein sequence ID" value="MCE4536202.1"/>
    <property type="molecule type" value="Genomic_DNA"/>
</dbReference>
<evidence type="ECO:0000313" key="2">
    <source>
        <dbReference type="Proteomes" id="UP001201463"/>
    </source>
</evidence>
<dbReference type="SUPFAM" id="SSF52540">
    <property type="entry name" value="P-loop containing nucleoside triphosphate hydrolases"/>
    <property type="match status" value="1"/>
</dbReference>
<dbReference type="Gene3D" id="3.40.50.300">
    <property type="entry name" value="P-loop containing nucleotide triphosphate hydrolases"/>
    <property type="match status" value="1"/>
</dbReference>
<keyword evidence="2" id="KW-1185">Reference proteome</keyword>
<proteinExistence type="predicted"/>
<dbReference type="Pfam" id="PF13671">
    <property type="entry name" value="AAA_33"/>
    <property type="match status" value="1"/>
</dbReference>